<proteinExistence type="predicted"/>
<comment type="caution">
    <text evidence="1">The sequence shown here is derived from an EMBL/GenBank/DDBJ whole genome shotgun (WGS) entry which is preliminary data.</text>
</comment>
<reference evidence="2" key="1">
    <citation type="journal article" date="2019" name="Int. J. Syst. Evol. Microbiol.">
        <title>The Global Catalogue of Microorganisms (GCM) 10K type strain sequencing project: providing services to taxonomists for standard genome sequencing and annotation.</title>
        <authorList>
            <consortium name="The Broad Institute Genomics Platform"/>
            <consortium name="The Broad Institute Genome Sequencing Center for Infectious Disease"/>
            <person name="Wu L."/>
            <person name="Ma J."/>
        </authorList>
    </citation>
    <scope>NUCLEOTIDE SEQUENCE [LARGE SCALE GENOMIC DNA]</scope>
    <source>
        <strain evidence="2">CCM 8391</strain>
    </source>
</reference>
<protein>
    <submittedName>
        <fullName evidence="1">Uncharacterized protein</fullName>
    </submittedName>
</protein>
<organism evidence="1 2">
    <name type="scientific">Pseudonocardia hispaniensis</name>
    <dbReference type="NCBI Taxonomy" id="904933"/>
    <lineage>
        <taxon>Bacteria</taxon>
        <taxon>Bacillati</taxon>
        <taxon>Actinomycetota</taxon>
        <taxon>Actinomycetes</taxon>
        <taxon>Pseudonocardiales</taxon>
        <taxon>Pseudonocardiaceae</taxon>
        <taxon>Pseudonocardia</taxon>
    </lineage>
</organism>
<evidence type="ECO:0000313" key="1">
    <source>
        <dbReference type="EMBL" id="MFC5993786.1"/>
    </source>
</evidence>
<keyword evidence="2" id="KW-1185">Reference proteome</keyword>
<name>A0ABW1IZC1_9PSEU</name>
<accession>A0ABW1IZC1</accession>
<dbReference type="Proteomes" id="UP001596302">
    <property type="component" value="Unassembled WGS sequence"/>
</dbReference>
<gene>
    <name evidence="1" type="ORF">ACFQE5_06115</name>
</gene>
<sequence>MAETLGVPIGDVEARIVDGRAALPTTPTEKIHKCELRRSPG</sequence>
<evidence type="ECO:0000313" key="2">
    <source>
        <dbReference type="Proteomes" id="UP001596302"/>
    </source>
</evidence>
<dbReference type="RefSeq" id="WP_379583746.1">
    <property type="nucleotide sequence ID" value="NZ_JBHSQW010000012.1"/>
</dbReference>
<dbReference type="EMBL" id="JBHSQW010000012">
    <property type="protein sequence ID" value="MFC5993786.1"/>
    <property type="molecule type" value="Genomic_DNA"/>
</dbReference>